<evidence type="ECO:0000313" key="7">
    <source>
        <dbReference type="EMBL" id="KAK8777003.1"/>
    </source>
</evidence>
<comment type="caution">
    <text evidence="7">The sequence shown here is derived from an EMBL/GenBank/DDBJ whole genome shotgun (WGS) entry which is preliminary data.</text>
</comment>
<keyword evidence="8" id="KW-1185">Reference proteome</keyword>
<dbReference type="GO" id="GO:0032259">
    <property type="term" value="P:methylation"/>
    <property type="evidence" value="ECO:0007669"/>
    <property type="project" value="UniProtKB-KW"/>
</dbReference>
<evidence type="ECO:0000256" key="6">
    <source>
        <dbReference type="SAM" id="Phobius"/>
    </source>
</evidence>
<keyword evidence="6" id="KW-1133">Transmembrane helix</keyword>
<evidence type="ECO:0000313" key="8">
    <source>
        <dbReference type="Proteomes" id="UP001321473"/>
    </source>
</evidence>
<evidence type="ECO:0008006" key="9">
    <source>
        <dbReference type="Google" id="ProtNLM"/>
    </source>
</evidence>
<dbReference type="PANTHER" id="PTHR13610:SF9">
    <property type="entry name" value="FI06469P"/>
    <property type="match status" value="1"/>
</dbReference>
<dbReference type="AlphaFoldDB" id="A0AAQ4ER48"/>
<dbReference type="Gene3D" id="3.40.50.150">
    <property type="entry name" value="Vaccinia Virus protein VP39"/>
    <property type="match status" value="1"/>
</dbReference>
<dbReference type="InterPro" id="IPR026170">
    <property type="entry name" value="FAM173A/B"/>
</dbReference>
<reference evidence="7 8" key="1">
    <citation type="journal article" date="2023" name="Arcadia Sci">
        <title>De novo assembly of a long-read Amblyomma americanum tick genome.</title>
        <authorList>
            <person name="Chou S."/>
            <person name="Poskanzer K.E."/>
            <person name="Rollins M."/>
            <person name="Thuy-Boun P.S."/>
        </authorList>
    </citation>
    <scope>NUCLEOTIDE SEQUENCE [LARGE SCALE GENOMIC DNA]</scope>
    <source>
        <strain evidence="7">F_SG_1</strain>
        <tissue evidence="7">Salivary glands</tissue>
    </source>
</reference>
<keyword evidence="3" id="KW-0808">Transferase</keyword>
<feature type="region of interest" description="Disordered" evidence="5">
    <location>
        <begin position="1"/>
        <end position="27"/>
    </location>
</feature>
<evidence type="ECO:0000256" key="2">
    <source>
        <dbReference type="ARBA" id="ARBA00022603"/>
    </source>
</evidence>
<dbReference type="GO" id="GO:0005739">
    <property type="term" value="C:mitochondrion"/>
    <property type="evidence" value="ECO:0007669"/>
    <property type="project" value="TreeGrafter"/>
</dbReference>
<dbReference type="EMBL" id="JARKHS020012313">
    <property type="protein sequence ID" value="KAK8777003.1"/>
    <property type="molecule type" value="Genomic_DNA"/>
</dbReference>
<organism evidence="7 8">
    <name type="scientific">Amblyomma americanum</name>
    <name type="common">Lone star tick</name>
    <dbReference type="NCBI Taxonomy" id="6943"/>
    <lineage>
        <taxon>Eukaryota</taxon>
        <taxon>Metazoa</taxon>
        <taxon>Ecdysozoa</taxon>
        <taxon>Arthropoda</taxon>
        <taxon>Chelicerata</taxon>
        <taxon>Arachnida</taxon>
        <taxon>Acari</taxon>
        <taxon>Parasitiformes</taxon>
        <taxon>Ixodida</taxon>
        <taxon>Ixodoidea</taxon>
        <taxon>Ixodidae</taxon>
        <taxon>Amblyomminae</taxon>
        <taxon>Amblyomma</taxon>
    </lineage>
</organism>
<keyword evidence="4" id="KW-0949">S-adenosyl-L-methionine</keyword>
<keyword evidence="6" id="KW-0812">Transmembrane</keyword>
<dbReference type="Proteomes" id="UP001321473">
    <property type="component" value="Unassembled WGS sequence"/>
</dbReference>
<dbReference type="GO" id="GO:1905706">
    <property type="term" value="P:regulation of mitochondrial ATP synthesis coupled proton transport"/>
    <property type="evidence" value="ECO:0007669"/>
    <property type="project" value="TreeGrafter"/>
</dbReference>
<proteinExistence type="inferred from homology"/>
<dbReference type="GO" id="GO:0016279">
    <property type="term" value="F:protein-lysine N-methyltransferase activity"/>
    <property type="evidence" value="ECO:0007669"/>
    <property type="project" value="InterPro"/>
</dbReference>
<keyword evidence="6" id="KW-0472">Membrane</keyword>
<name>A0AAQ4ER48_AMBAM</name>
<dbReference type="InterPro" id="IPR029063">
    <property type="entry name" value="SAM-dependent_MTases_sf"/>
</dbReference>
<feature type="transmembrane region" description="Helical" evidence="6">
    <location>
        <begin position="35"/>
        <end position="55"/>
    </location>
</feature>
<dbReference type="SUPFAM" id="SSF53335">
    <property type="entry name" value="S-adenosyl-L-methionine-dependent methyltransferases"/>
    <property type="match status" value="1"/>
</dbReference>
<sequence length="232" mass="25038">MGHAVRSTGAPESQDAPPGMSGASTEQRRRRLGKAAIALTGCGAVGIVAVAVPFLSPALRKVCLPYVPATDTQVRNVAAVLRKRSQRSALVDLGSGDGRIVFEAAKLGFTPSVGVELNPWLVAYSKIRALASGASPRPRFVRADLWKFSLAPFDNVVVFGVEQMMAPLERKLINELKPGTWVLACRFPLPTLKPDDAYGDGIDTVWLYRIALQQHSRPVEASMNYQQAGTQI</sequence>
<accession>A0AAQ4ER48</accession>
<gene>
    <name evidence="7" type="ORF">V5799_029655</name>
</gene>
<evidence type="ECO:0000256" key="1">
    <source>
        <dbReference type="ARBA" id="ARBA00010633"/>
    </source>
</evidence>
<comment type="similarity">
    <text evidence="1">Belongs to the ANT/ATPSC lysine N-methyltransferase family.</text>
</comment>
<protein>
    <recommendedName>
        <fullName evidence="9">Methyltransferase domain-containing protein</fullName>
    </recommendedName>
</protein>
<dbReference type="CDD" id="cd02440">
    <property type="entry name" value="AdoMet_MTases"/>
    <property type="match status" value="1"/>
</dbReference>
<evidence type="ECO:0000256" key="5">
    <source>
        <dbReference type="SAM" id="MobiDB-lite"/>
    </source>
</evidence>
<evidence type="ECO:0000256" key="3">
    <source>
        <dbReference type="ARBA" id="ARBA00022679"/>
    </source>
</evidence>
<evidence type="ECO:0000256" key="4">
    <source>
        <dbReference type="ARBA" id="ARBA00022691"/>
    </source>
</evidence>
<keyword evidence="2" id="KW-0489">Methyltransferase</keyword>
<dbReference type="PANTHER" id="PTHR13610">
    <property type="entry name" value="METHYLTRANSFERASE DOMAIN-CONTAINING PROTEIN"/>
    <property type="match status" value="1"/>
</dbReference>